<evidence type="ECO:0000256" key="5">
    <source>
        <dbReference type="ARBA" id="ARBA00023159"/>
    </source>
</evidence>
<accession>A0AAQ3L1I6</accession>
<feature type="domain" description="Calmodulin binding protein-like N-terminal" evidence="9">
    <location>
        <begin position="1"/>
        <end position="135"/>
    </location>
</feature>
<feature type="domain" description="Calmodulin binding protein C-terminal" evidence="11">
    <location>
        <begin position="216"/>
        <end position="277"/>
    </location>
</feature>
<evidence type="ECO:0000313" key="12">
    <source>
        <dbReference type="EMBL" id="WOL19038.1"/>
    </source>
</evidence>
<dbReference type="InterPro" id="IPR046830">
    <property type="entry name" value="Calmod_bind_M"/>
</dbReference>
<evidence type="ECO:0000256" key="2">
    <source>
        <dbReference type="ARBA" id="ARBA00007214"/>
    </source>
</evidence>
<keyword evidence="8" id="KW-0812">Transmembrane</keyword>
<dbReference type="Pfam" id="PF20451">
    <property type="entry name" value="Calmod_bind_M"/>
    <property type="match status" value="1"/>
</dbReference>
<keyword evidence="4" id="KW-0238">DNA-binding</keyword>
<evidence type="ECO:0000259" key="10">
    <source>
        <dbReference type="Pfam" id="PF20451"/>
    </source>
</evidence>
<dbReference type="InterPro" id="IPR012416">
    <property type="entry name" value="CBP60"/>
</dbReference>
<dbReference type="PANTHER" id="PTHR31713">
    <property type="entry name" value="OS02G0177800 PROTEIN"/>
    <property type="match status" value="1"/>
</dbReference>
<organism evidence="12 13">
    <name type="scientific">Canna indica</name>
    <name type="common">Indian-shot</name>
    <dbReference type="NCBI Taxonomy" id="4628"/>
    <lineage>
        <taxon>Eukaryota</taxon>
        <taxon>Viridiplantae</taxon>
        <taxon>Streptophyta</taxon>
        <taxon>Embryophyta</taxon>
        <taxon>Tracheophyta</taxon>
        <taxon>Spermatophyta</taxon>
        <taxon>Magnoliopsida</taxon>
        <taxon>Liliopsida</taxon>
        <taxon>Zingiberales</taxon>
        <taxon>Cannaceae</taxon>
        <taxon>Canna</taxon>
    </lineage>
</organism>
<keyword evidence="3" id="KW-0805">Transcription regulation</keyword>
<dbReference type="GO" id="GO:0003700">
    <property type="term" value="F:DNA-binding transcription factor activity"/>
    <property type="evidence" value="ECO:0007669"/>
    <property type="project" value="TreeGrafter"/>
</dbReference>
<comment type="subcellular location">
    <subcellularLocation>
        <location evidence="1">Nucleus</location>
    </subcellularLocation>
</comment>
<dbReference type="Pfam" id="PF07887">
    <property type="entry name" value="Calmodulin_bind"/>
    <property type="match status" value="1"/>
</dbReference>
<keyword evidence="5" id="KW-0010">Activator</keyword>
<keyword evidence="6" id="KW-0804">Transcription</keyword>
<dbReference type="AlphaFoldDB" id="A0AAQ3L1I6"/>
<reference evidence="12 13" key="1">
    <citation type="submission" date="2023-10" db="EMBL/GenBank/DDBJ databases">
        <title>Chromosome-scale genome assembly provides insights into flower coloration mechanisms of Canna indica.</title>
        <authorList>
            <person name="Li C."/>
        </authorList>
    </citation>
    <scope>NUCLEOTIDE SEQUENCE [LARGE SCALE GENOMIC DNA]</scope>
    <source>
        <tissue evidence="12">Flower</tissue>
    </source>
</reference>
<sequence length="487" mass="54727">MFTGENIEGENGAAIHILLLDGKTGQPVNSEPESSAKLIVVALDGDFDYEDDGNWTEDEFKKHVVKGRKDKKPLLAGDLQVSLRNGVGTLGKLSFTDNSKWTRCGKFRLGLKVGAGCCNGIRVREAKTQAFVVKEGRGQLYKKHHPPALDDEIWRLESIAKDGPFRKKLNENNVQTVGDFLKFLVKDGEELRKTLGMSVKKWNKLVAHANTAVLNYICYLDETKNVGAIFNHERAFYGLIQGDQFVPAECLNDSHQKTLAGTLIDKAYGNWNDVTKYDGKDVLEFIKRERAATASSSVYYQQNPQLDHLKASVPNLEQYATAGDVPSAAVYSNPPLRNEESNTHFTAPVIADFNNGTEFTAPVVAEGDVQFDPFSHAEQQPNQSACSDDFLANIRSISHEFLESDKMQNVLNDWYRDDSFHPELDLSWWSNSEYFKDDSTEQNHAPRRAAVGWVKITTITAALRWAFFIRRRAADRKRSAELVELED</sequence>
<name>A0AAQ3L1I6_9LILI</name>
<evidence type="ECO:0000256" key="6">
    <source>
        <dbReference type="ARBA" id="ARBA00023163"/>
    </source>
</evidence>
<dbReference type="InterPro" id="IPR046829">
    <property type="entry name" value="Calmod_bind_C"/>
</dbReference>
<evidence type="ECO:0000256" key="7">
    <source>
        <dbReference type="ARBA" id="ARBA00023242"/>
    </source>
</evidence>
<dbReference type="EMBL" id="CP136898">
    <property type="protein sequence ID" value="WOL19038.1"/>
    <property type="molecule type" value="Genomic_DNA"/>
</dbReference>
<dbReference type="GO" id="GO:0043565">
    <property type="term" value="F:sequence-specific DNA binding"/>
    <property type="evidence" value="ECO:0007669"/>
    <property type="project" value="TreeGrafter"/>
</dbReference>
<keyword evidence="8" id="KW-0472">Membrane</keyword>
<dbReference type="GO" id="GO:0005634">
    <property type="term" value="C:nucleus"/>
    <property type="evidence" value="ECO:0007669"/>
    <property type="project" value="UniProtKB-SubCell"/>
</dbReference>
<evidence type="ECO:0000313" key="13">
    <source>
        <dbReference type="Proteomes" id="UP001327560"/>
    </source>
</evidence>
<protein>
    <submittedName>
        <fullName evidence="12">Calmodulin-binding protein 60 B isoform X2</fullName>
    </submittedName>
</protein>
<keyword evidence="13" id="KW-1185">Reference proteome</keyword>
<dbReference type="GO" id="GO:0005516">
    <property type="term" value="F:calmodulin binding"/>
    <property type="evidence" value="ECO:0007669"/>
    <property type="project" value="InterPro"/>
</dbReference>
<evidence type="ECO:0000256" key="1">
    <source>
        <dbReference type="ARBA" id="ARBA00004123"/>
    </source>
</evidence>
<keyword evidence="7" id="KW-0539">Nucleus</keyword>
<evidence type="ECO:0000256" key="4">
    <source>
        <dbReference type="ARBA" id="ARBA00023125"/>
    </source>
</evidence>
<evidence type="ECO:0000256" key="3">
    <source>
        <dbReference type="ARBA" id="ARBA00023015"/>
    </source>
</evidence>
<gene>
    <name evidence="12" type="ORF">Cni_G27835</name>
</gene>
<dbReference type="GO" id="GO:0080142">
    <property type="term" value="P:regulation of salicylic acid biosynthetic process"/>
    <property type="evidence" value="ECO:0007669"/>
    <property type="project" value="TreeGrafter"/>
</dbReference>
<keyword evidence="8" id="KW-1133">Transmembrane helix</keyword>
<evidence type="ECO:0000259" key="11">
    <source>
        <dbReference type="Pfam" id="PF20452"/>
    </source>
</evidence>
<comment type="similarity">
    <text evidence="2">Belongs to the plant ACBP60 protein family.</text>
</comment>
<dbReference type="Proteomes" id="UP001327560">
    <property type="component" value="Chromosome 9"/>
</dbReference>
<proteinExistence type="inferred from homology"/>
<feature type="transmembrane region" description="Helical" evidence="8">
    <location>
        <begin position="450"/>
        <end position="469"/>
    </location>
</feature>
<dbReference type="InterPro" id="IPR046831">
    <property type="entry name" value="Calmodulin_bind_N"/>
</dbReference>
<evidence type="ECO:0000259" key="9">
    <source>
        <dbReference type="Pfam" id="PF07887"/>
    </source>
</evidence>
<dbReference type="Pfam" id="PF20452">
    <property type="entry name" value="Calmod_bind_C"/>
    <property type="match status" value="1"/>
</dbReference>
<dbReference type="PANTHER" id="PTHR31713:SF18">
    <property type="entry name" value="OS02G0177800 PROTEIN"/>
    <property type="match status" value="1"/>
</dbReference>
<feature type="domain" description="Calmodulin binding protein central" evidence="10">
    <location>
        <begin position="148"/>
        <end position="211"/>
    </location>
</feature>
<evidence type="ECO:0000256" key="8">
    <source>
        <dbReference type="SAM" id="Phobius"/>
    </source>
</evidence>